<keyword evidence="2" id="KW-1185">Reference proteome</keyword>
<sequence>DEHERMLMLYSEFVSDNVIIPKDRAVKQYIEVLWKLVNELTCVFDFTDPRQHNLFKHIQEMNHDSYTQIFTFYEIGLNRLNKFLQEE</sequence>
<gene>
    <name evidence="1" type="ORF">RPERSI_LOCUS23207</name>
</gene>
<reference evidence="1" key="1">
    <citation type="submission" date="2021-06" db="EMBL/GenBank/DDBJ databases">
        <authorList>
            <person name="Kallberg Y."/>
            <person name="Tangrot J."/>
            <person name="Rosling A."/>
        </authorList>
    </citation>
    <scope>NUCLEOTIDE SEQUENCE</scope>
    <source>
        <strain evidence="1">MA461A</strain>
    </source>
</reference>
<organism evidence="1 2">
    <name type="scientific">Racocetra persica</name>
    <dbReference type="NCBI Taxonomy" id="160502"/>
    <lineage>
        <taxon>Eukaryota</taxon>
        <taxon>Fungi</taxon>
        <taxon>Fungi incertae sedis</taxon>
        <taxon>Mucoromycota</taxon>
        <taxon>Glomeromycotina</taxon>
        <taxon>Glomeromycetes</taxon>
        <taxon>Diversisporales</taxon>
        <taxon>Gigasporaceae</taxon>
        <taxon>Racocetra</taxon>
    </lineage>
</organism>
<protein>
    <submittedName>
        <fullName evidence="1">30410_t:CDS:1</fullName>
    </submittedName>
</protein>
<evidence type="ECO:0000313" key="1">
    <source>
        <dbReference type="EMBL" id="CAG8811001.1"/>
    </source>
</evidence>
<accession>A0ACA9RUX8</accession>
<feature type="non-terminal residue" evidence="1">
    <location>
        <position position="87"/>
    </location>
</feature>
<dbReference type="Proteomes" id="UP000789920">
    <property type="component" value="Unassembled WGS sequence"/>
</dbReference>
<evidence type="ECO:0000313" key="2">
    <source>
        <dbReference type="Proteomes" id="UP000789920"/>
    </source>
</evidence>
<comment type="caution">
    <text evidence="1">The sequence shown here is derived from an EMBL/GenBank/DDBJ whole genome shotgun (WGS) entry which is preliminary data.</text>
</comment>
<name>A0ACA9RUX8_9GLOM</name>
<dbReference type="EMBL" id="CAJVQC010071897">
    <property type="protein sequence ID" value="CAG8811001.1"/>
    <property type="molecule type" value="Genomic_DNA"/>
</dbReference>
<feature type="non-terminal residue" evidence="1">
    <location>
        <position position="1"/>
    </location>
</feature>
<proteinExistence type="predicted"/>